<evidence type="ECO:0000313" key="10">
    <source>
        <dbReference type="EMBL" id="HIR14430.1"/>
    </source>
</evidence>
<comment type="caution">
    <text evidence="10">The sequence shown here is derived from an EMBL/GenBank/DDBJ whole genome shotgun (WGS) entry which is preliminary data.</text>
</comment>
<dbReference type="InterPro" id="IPR016064">
    <property type="entry name" value="NAD/diacylglycerol_kinase_sf"/>
</dbReference>
<dbReference type="Proteomes" id="UP000886757">
    <property type="component" value="Unassembled WGS sequence"/>
</dbReference>
<dbReference type="Gene3D" id="3.40.50.10330">
    <property type="entry name" value="Probable inorganic polyphosphate/atp-NAD kinase, domain 1"/>
    <property type="match status" value="1"/>
</dbReference>
<keyword evidence="5 10" id="KW-0418">Kinase</keyword>
<comment type="similarity">
    <text evidence="2">Belongs to the diacylglycerol/lipid kinase family.</text>
</comment>
<reference evidence="10" key="1">
    <citation type="submission" date="2020-10" db="EMBL/GenBank/DDBJ databases">
        <authorList>
            <person name="Gilroy R."/>
        </authorList>
    </citation>
    <scope>NUCLEOTIDE SEQUENCE</scope>
    <source>
        <strain evidence="10">ChiSjej4B22-8148</strain>
    </source>
</reference>
<evidence type="ECO:0000256" key="8">
    <source>
        <dbReference type="ARBA" id="ARBA00023264"/>
    </source>
</evidence>
<evidence type="ECO:0000256" key="4">
    <source>
        <dbReference type="ARBA" id="ARBA00022741"/>
    </source>
</evidence>
<evidence type="ECO:0000256" key="3">
    <source>
        <dbReference type="ARBA" id="ARBA00022679"/>
    </source>
</evidence>
<dbReference type="PANTHER" id="PTHR12358">
    <property type="entry name" value="SPHINGOSINE KINASE"/>
    <property type="match status" value="1"/>
</dbReference>
<evidence type="ECO:0000259" key="9">
    <source>
        <dbReference type="PROSITE" id="PS50146"/>
    </source>
</evidence>
<evidence type="ECO:0000256" key="6">
    <source>
        <dbReference type="ARBA" id="ARBA00022840"/>
    </source>
</evidence>
<gene>
    <name evidence="10" type="ORF">IAB31_10975</name>
</gene>
<keyword evidence="7" id="KW-0444">Lipid biosynthesis</keyword>
<evidence type="ECO:0000313" key="11">
    <source>
        <dbReference type="Proteomes" id="UP000886757"/>
    </source>
</evidence>
<keyword evidence="6" id="KW-0067">ATP-binding</keyword>
<dbReference type="Pfam" id="PF00781">
    <property type="entry name" value="DAGK_cat"/>
    <property type="match status" value="1"/>
</dbReference>
<sequence length="305" mass="33077">MYSFIVNPASSSGRGLAVWKKVQARLNSRGVPYEFFLLGGPGEAAPLARKLSSRQEPCTLIVLGGDGTINEVLDGIENPEFLTFACIPSGSGNDFVRGLSLPRNPMEALEAVLHPQKYISVNIGCLASGSRRRAFGVSSGIGFDASVCNAAYRSALKDFLNTFHAGKLVYMISALKILFAQKRFSLTLTMDEKTTLSFSEVYFAAAMNLPCEGGGFRFCPEAEPGDNLLDLCILNKVSRIYALFLLPLALPGKHVNKKGVHILRCRKAELQASIPLCVHTDGEIFGFEKNLSVSLAPRKLKVIQG</sequence>
<accession>A0A9D1D9K3</accession>
<feature type="domain" description="DAGKc" evidence="9">
    <location>
        <begin position="1"/>
        <end position="130"/>
    </location>
</feature>
<dbReference type="InterPro" id="IPR045540">
    <property type="entry name" value="YegS/DAGK_C"/>
</dbReference>
<dbReference type="AlphaFoldDB" id="A0A9D1D9K3"/>
<dbReference type="PANTHER" id="PTHR12358:SF54">
    <property type="entry name" value="SPHINGOSINE KINASE RELATED PROTEIN"/>
    <property type="match status" value="1"/>
</dbReference>
<dbReference type="GO" id="GO:0016301">
    <property type="term" value="F:kinase activity"/>
    <property type="evidence" value="ECO:0007669"/>
    <property type="project" value="UniProtKB-KW"/>
</dbReference>
<reference evidence="10" key="2">
    <citation type="journal article" date="2021" name="PeerJ">
        <title>Extensive microbial diversity within the chicken gut microbiome revealed by metagenomics and culture.</title>
        <authorList>
            <person name="Gilroy R."/>
            <person name="Ravi A."/>
            <person name="Getino M."/>
            <person name="Pursley I."/>
            <person name="Horton D.L."/>
            <person name="Alikhan N.F."/>
            <person name="Baker D."/>
            <person name="Gharbi K."/>
            <person name="Hall N."/>
            <person name="Watson M."/>
            <person name="Adriaenssens E.M."/>
            <person name="Foster-Nyarko E."/>
            <person name="Jarju S."/>
            <person name="Secka A."/>
            <person name="Antonio M."/>
            <person name="Oren A."/>
            <person name="Chaudhuri R.R."/>
            <person name="La Ragione R."/>
            <person name="Hildebrand F."/>
            <person name="Pallen M.J."/>
        </authorList>
    </citation>
    <scope>NUCLEOTIDE SEQUENCE</scope>
    <source>
        <strain evidence="10">ChiSjej4B22-8148</strain>
    </source>
</reference>
<protein>
    <submittedName>
        <fullName evidence="10">Diacylglycerol kinase family lipid kinase</fullName>
    </submittedName>
</protein>
<dbReference type="Pfam" id="PF19279">
    <property type="entry name" value="YegS_C"/>
    <property type="match status" value="1"/>
</dbReference>
<dbReference type="PROSITE" id="PS50146">
    <property type="entry name" value="DAGK"/>
    <property type="match status" value="1"/>
</dbReference>
<dbReference type="InterPro" id="IPR017438">
    <property type="entry name" value="ATP-NAD_kinase_N"/>
</dbReference>
<comment type="cofactor">
    <cofactor evidence="1">
        <name>Mg(2+)</name>
        <dbReference type="ChEBI" id="CHEBI:18420"/>
    </cofactor>
</comment>
<dbReference type="InterPro" id="IPR005218">
    <property type="entry name" value="Diacylglycerol/lipid_kinase"/>
</dbReference>
<keyword evidence="7" id="KW-0443">Lipid metabolism</keyword>
<evidence type="ECO:0000256" key="2">
    <source>
        <dbReference type="ARBA" id="ARBA00005983"/>
    </source>
</evidence>
<evidence type="ECO:0000256" key="1">
    <source>
        <dbReference type="ARBA" id="ARBA00001946"/>
    </source>
</evidence>
<keyword evidence="8" id="KW-1208">Phospholipid metabolism</keyword>
<dbReference type="GO" id="GO:0005524">
    <property type="term" value="F:ATP binding"/>
    <property type="evidence" value="ECO:0007669"/>
    <property type="project" value="UniProtKB-KW"/>
</dbReference>
<name>A0A9D1D9K3_9FIRM</name>
<dbReference type="GO" id="GO:0008654">
    <property type="term" value="P:phospholipid biosynthetic process"/>
    <property type="evidence" value="ECO:0007669"/>
    <property type="project" value="UniProtKB-KW"/>
</dbReference>
<evidence type="ECO:0000256" key="5">
    <source>
        <dbReference type="ARBA" id="ARBA00022777"/>
    </source>
</evidence>
<dbReference type="Gene3D" id="2.60.200.40">
    <property type="match status" value="1"/>
</dbReference>
<keyword evidence="7" id="KW-0594">Phospholipid biosynthesis</keyword>
<dbReference type="NCBIfam" id="TIGR00147">
    <property type="entry name" value="YegS/Rv2252/BmrU family lipid kinase"/>
    <property type="match status" value="1"/>
</dbReference>
<dbReference type="SUPFAM" id="SSF111331">
    <property type="entry name" value="NAD kinase/diacylglycerol kinase-like"/>
    <property type="match status" value="1"/>
</dbReference>
<organism evidence="10 11">
    <name type="scientific">Candidatus Choladousia intestinavium</name>
    <dbReference type="NCBI Taxonomy" id="2840727"/>
    <lineage>
        <taxon>Bacteria</taxon>
        <taxon>Bacillati</taxon>
        <taxon>Bacillota</taxon>
        <taxon>Clostridia</taxon>
        <taxon>Lachnospirales</taxon>
        <taxon>Lachnospiraceae</taxon>
        <taxon>Lachnospiraceae incertae sedis</taxon>
        <taxon>Candidatus Choladousia</taxon>
    </lineage>
</organism>
<keyword evidence="4" id="KW-0547">Nucleotide-binding</keyword>
<dbReference type="InterPro" id="IPR001206">
    <property type="entry name" value="Diacylglycerol_kinase_cat_dom"/>
</dbReference>
<evidence type="ECO:0000256" key="7">
    <source>
        <dbReference type="ARBA" id="ARBA00023209"/>
    </source>
</evidence>
<dbReference type="SMART" id="SM00046">
    <property type="entry name" value="DAGKc"/>
    <property type="match status" value="1"/>
</dbReference>
<keyword evidence="3" id="KW-0808">Transferase</keyword>
<dbReference type="InterPro" id="IPR050187">
    <property type="entry name" value="Lipid_Phosphate_FormReg"/>
</dbReference>
<proteinExistence type="inferred from homology"/>
<dbReference type="EMBL" id="DVGK01000123">
    <property type="protein sequence ID" value="HIR14430.1"/>
    <property type="molecule type" value="Genomic_DNA"/>
</dbReference>